<dbReference type="EMBL" id="LR593886">
    <property type="protein sequence ID" value="VTR96217.1"/>
    <property type="molecule type" value="Genomic_DNA"/>
</dbReference>
<keyword evidence="2" id="KW-1185">Reference proteome</keyword>
<protein>
    <recommendedName>
        <fullName evidence="3">SMI1/KNR4 family protein</fullName>
    </recommendedName>
</protein>
<proteinExistence type="predicted"/>
<name>A0A6P2D5P3_9BACT</name>
<gene>
    <name evidence="1" type="ORF">SOIL9_14970</name>
</gene>
<dbReference type="AlphaFoldDB" id="A0A6P2D5P3"/>
<organism evidence="1 2">
    <name type="scientific">Gemmata massiliana</name>
    <dbReference type="NCBI Taxonomy" id="1210884"/>
    <lineage>
        <taxon>Bacteria</taxon>
        <taxon>Pseudomonadati</taxon>
        <taxon>Planctomycetota</taxon>
        <taxon>Planctomycetia</taxon>
        <taxon>Gemmatales</taxon>
        <taxon>Gemmataceae</taxon>
        <taxon>Gemmata</taxon>
    </lineage>
</organism>
<reference evidence="1 2" key="1">
    <citation type="submission" date="2019-05" db="EMBL/GenBank/DDBJ databases">
        <authorList>
            <consortium name="Science for Life Laboratories"/>
        </authorList>
    </citation>
    <scope>NUCLEOTIDE SEQUENCE [LARGE SCALE GENOMIC DNA]</scope>
    <source>
        <strain evidence="1">Soil9</strain>
    </source>
</reference>
<evidence type="ECO:0000313" key="1">
    <source>
        <dbReference type="EMBL" id="VTR96217.1"/>
    </source>
</evidence>
<dbReference type="KEGG" id="gms:SOIL9_14970"/>
<sequence length="239" mass="26256">MTEAEWLQTRRFRAAIQVFVAPPAASGVLGRVRGWLRTPRPAPRSASKRQMLLALAGIGRRLWAATGHGNEAGHREWIERCERFADGCPTPEDQTILGPPYGPGAAIHAEYLFYPAALRAPFPLAAVQRIVAELAPTLPALTRLINDYFPEESPRGCDALREIFGNPFRPVTFSPSWLTPTVLTLASQMYESRDFGAMPILGDALQDAGCDNADVLDHCRSDGPHVRGCWVVDQVLGKE</sequence>
<evidence type="ECO:0008006" key="3">
    <source>
        <dbReference type="Google" id="ProtNLM"/>
    </source>
</evidence>
<dbReference type="RefSeq" id="WP_232069779.1">
    <property type="nucleotide sequence ID" value="NZ_LR593886.1"/>
</dbReference>
<accession>A0A6P2D5P3</accession>
<evidence type="ECO:0000313" key="2">
    <source>
        <dbReference type="Proteomes" id="UP000464178"/>
    </source>
</evidence>
<dbReference type="Proteomes" id="UP000464178">
    <property type="component" value="Chromosome"/>
</dbReference>